<dbReference type="EMBL" id="BAAAEW010000021">
    <property type="protein sequence ID" value="GAA0755085.1"/>
    <property type="molecule type" value="Genomic_DNA"/>
</dbReference>
<feature type="coiled-coil region" evidence="1">
    <location>
        <begin position="657"/>
        <end position="684"/>
    </location>
</feature>
<dbReference type="Gene3D" id="3.90.550.60">
    <property type="match status" value="1"/>
</dbReference>
<evidence type="ECO:0008006" key="4">
    <source>
        <dbReference type="Google" id="ProtNLM"/>
    </source>
</evidence>
<sequence>MTPPSPIPLQPWHRQAGTDWYRLQGIDRSMLGAQQLYLAGSEGLMLAASQAALELRADDWLGSGTLRNSFYVEPWAQLSTARELALVLDAQGSFRVRVMRASRGQTPVVLRELHVDSASRSCHALPLGSLSALPENSRLFWHVDAIDGARIHQAAWCTRARPRERLRLAVLLRTWGRTHELQAQLERLAQGAQEDPFHAELLGQMQFWVLDTSADAGELWPATPTAALGLNLRVLTGPNLGGGGNASHLIHQLLQHCDATPKEAPQEVLILDDDLVLSMESLARHFMACAYRAVEHVASLPVLMKSKPTQVWEDGGFWGRLNFHARGDFGRKRNLFPHLLKHGLSLENFAHLDEFGPLNHCEYTTFIFFALPLATLRRIGLPAAFFLRGDDIEFSLRAQAAGVPVITNPNLAAWHEPGHSYGQEYMAILHAVLINLTHSDGGAAELARWFEQRMVEHGSIDDLAGMQLYLRVLETLLDRESLVLTPQFEQHYLRALPACLAARMSPLPEADRQRLERDAGDSGVLLRPFVYPGYQPDAARHRAVVLVNGGAGSYRELPPVTPAERLALMTRYLAALSRWVQEFDALQPFWQQRLAASGRAEFWCEVAQQHAAATQLLAETSARRPAPGTGRCGNTPLEALPVASRSHEPALPQAVPVRELRQRMERELANLTRLRRQAAGSEAEASSSGSLRGLAGWWHDLRRPTASRGNRRRSAHTEAPLPADFDPAQYLALNADVARTGMDPGQHYARFGRGEGRRYRL</sequence>
<evidence type="ECO:0000256" key="1">
    <source>
        <dbReference type="SAM" id="Coils"/>
    </source>
</evidence>
<proteinExistence type="predicted"/>
<dbReference type="SUPFAM" id="SSF53448">
    <property type="entry name" value="Nucleotide-diphospho-sugar transferases"/>
    <property type="match status" value="1"/>
</dbReference>
<dbReference type="InterPro" id="IPR029044">
    <property type="entry name" value="Nucleotide-diphossugar_trans"/>
</dbReference>
<reference evidence="2 3" key="1">
    <citation type="journal article" date="2019" name="Int. J. Syst. Evol. Microbiol.">
        <title>The Global Catalogue of Microorganisms (GCM) 10K type strain sequencing project: providing services to taxonomists for standard genome sequencing and annotation.</title>
        <authorList>
            <consortium name="The Broad Institute Genomics Platform"/>
            <consortium name="The Broad Institute Genome Sequencing Center for Infectious Disease"/>
            <person name="Wu L."/>
            <person name="Ma J."/>
        </authorList>
    </citation>
    <scope>NUCLEOTIDE SEQUENCE [LARGE SCALE GENOMIC DNA]</scope>
    <source>
        <strain evidence="2 3">JCM 15503</strain>
    </source>
</reference>
<comment type="caution">
    <text evidence="2">The sequence shown here is derived from an EMBL/GenBank/DDBJ whole genome shotgun (WGS) entry which is preliminary data.</text>
</comment>
<gene>
    <name evidence="2" type="ORF">GCM10009107_32220</name>
</gene>
<keyword evidence="1" id="KW-0175">Coiled coil</keyword>
<dbReference type="RefSeq" id="WP_231013031.1">
    <property type="nucleotide sequence ID" value="NZ_BAAAEW010000021.1"/>
</dbReference>
<protein>
    <recommendedName>
        <fullName evidence="4">Glycosyltransferase family 2 protein</fullName>
    </recommendedName>
</protein>
<accession>A0ABN1K536</accession>
<evidence type="ECO:0000313" key="2">
    <source>
        <dbReference type="EMBL" id="GAA0755085.1"/>
    </source>
</evidence>
<keyword evidence="3" id="KW-1185">Reference proteome</keyword>
<dbReference type="Proteomes" id="UP001500279">
    <property type="component" value="Unassembled WGS sequence"/>
</dbReference>
<name>A0ABN1K536_9BURK</name>
<organism evidence="2 3">
    <name type="scientific">Ideonella azotifigens</name>
    <dbReference type="NCBI Taxonomy" id="513160"/>
    <lineage>
        <taxon>Bacteria</taxon>
        <taxon>Pseudomonadati</taxon>
        <taxon>Pseudomonadota</taxon>
        <taxon>Betaproteobacteria</taxon>
        <taxon>Burkholderiales</taxon>
        <taxon>Sphaerotilaceae</taxon>
        <taxon>Ideonella</taxon>
    </lineage>
</organism>
<evidence type="ECO:0000313" key="3">
    <source>
        <dbReference type="Proteomes" id="UP001500279"/>
    </source>
</evidence>